<evidence type="ECO:0000256" key="1">
    <source>
        <dbReference type="SAM" id="Phobius"/>
    </source>
</evidence>
<feature type="transmembrane region" description="Helical" evidence="1">
    <location>
        <begin position="12"/>
        <end position="31"/>
    </location>
</feature>
<feature type="transmembrane region" description="Helical" evidence="1">
    <location>
        <begin position="151"/>
        <end position="182"/>
    </location>
</feature>
<evidence type="ECO:0000313" key="2">
    <source>
        <dbReference type="EMBL" id="OGN33575.1"/>
    </source>
</evidence>
<dbReference type="EMBL" id="MGKY01000015">
    <property type="protein sequence ID" value="OGN33575.1"/>
    <property type="molecule type" value="Genomic_DNA"/>
</dbReference>
<accession>A0A1F8H7K1</accession>
<dbReference type="Proteomes" id="UP000177745">
    <property type="component" value="Unassembled WGS sequence"/>
</dbReference>
<reference evidence="2 3" key="1">
    <citation type="journal article" date="2016" name="Nat. Commun.">
        <title>Thousands of microbial genomes shed light on interconnected biogeochemical processes in an aquifer system.</title>
        <authorList>
            <person name="Anantharaman K."/>
            <person name="Brown C.T."/>
            <person name="Hug L.A."/>
            <person name="Sharon I."/>
            <person name="Castelle C.J."/>
            <person name="Probst A.J."/>
            <person name="Thomas B.C."/>
            <person name="Singh A."/>
            <person name="Wilkins M.J."/>
            <person name="Karaoz U."/>
            <person name="Brodie E.L."/>
            <person name="Williams K.H."/>
            <person name="Hubbard S.S."/>
            <person name="Banfield J.F."/>
        </authorList>
    </citation>
    <scope>NUCLEOTIDE SEQUENCE [LARGE SCALE GENOMIC DNA]</scope>
</reference>
<feature type="transmembrane region" description="Helical" evidence="1">
    <location>
        <begin position="100"/>
        <end position="116"/>
    </location>
</feature>
<proteinExistence type="predicted"/>
<evidence type="ECO:0000313" key="3">
    <source>
        <dbReference type="Proteomes" id="UP000177745"/>
    </source>
</evidence>
<feature type="transmembrane region" description="Helical" evidence="1">
    <location>
        <begin position="249"/>
        <end position="268"/>
    </location>
</feature>
<feature type="transmembrane region" description="Helical" evidence="1">
    <location>
        <begin position="334"/>
        <end position="352"/>
    </location>
</feature>
<comment type="caution">
    <text evidence="2">The sequence shown here is derived from an EMBL/GenBank/DDBJ whole genome shotgun (WGS) entry which is preliminary data.</text>
</comment>
<protein>
    <recommendedName>
        <fullName evidence="4">Glycosyltransferase RgtA/B/C/D-like domain-containing protein</fullName>
    </recommendedName>
</protein>
<keyword evidence="1" id="KW-1133">Transmembrane helix</keyword>
<dbReference type="AlphaFoldDB" id="A0A1F8H7K1"/>
<feature type="transmembrane region" description="Helical" evidence="1">
    <location>
        <begin position="123"/>
        <end position="139"/>
    </location>
</feature>
<evidence type="ECO:0008006" key="4">
    <source>
        <dbReference type="Google" id="ProtNLM"/>
    </source>
</evidence>
<feature type="transmembrane region" description="Helical" evidence="1">
    <location>
        <begin position="418"/>
        <end position="434"/>
    </location>
</feature>
<feature type="transmembrane region" description="Helical" evidence="1">
    <location>
        <begin position="280"/>
        <end position="299"/>
    </location>
</feature>
<gene>
    <name evidence="2" type="ORF">A3G51_02760</name>
</gene>
<organism evidence="2 3">
    <name type="scientific">Candidatus Yanofskybacteria bacterium RIFCSPLOWO2_12_FULL_43_11b</name>
    <dbReference type="NCBI Taxonomy" id="1802710"/>
    <lineage>
        <taxon>Bacteria</taxon>
        <taxon>Candidatus Yanofskyibacteriota</taxon>
    </lineage>
</organism>
<sequence>MADFFKNNKWLLIIFAVFVVTRFFGLGQIYHQDEYRWATYVNPAFDEGSGVHPPLTWLFLSLAGSVLGYDNLRVVPFLFSIFNLWLIYLVSLKISGNKKTALFATAIFVINVYAFISNLQIDIDGATLPFFVLLGYYAYLHISEKKITKRWLLVFCVAIVGGFLTKLSFLLFIGALIVDWLLGLYYSQEKMVLKVVLKKTWPWALGFLAALGTLSYFYITKLVVVVEYAENFRSFNFASRAYFDLVFKIFKSLVWLSPLLALPVLYGFFKKDVLVKYRALFVYLFINLIFYLVLFDFSTLTVERYFMFLIIPAVLISAQVMSDFLDKQHVRKNFYFIAAAVFVLASCVIFFLPHDVLPLNPKEAYVDRIRTLDFRFLIPFTGGSGPSGFYFSALFIILSWMIAIGSFGLVVLKKNRNLFLVLFIVFGVGYNLVFDNEYLFGTVYGSVDKVAKETIDYVNSSNEAKRIITHYDIGAYYLRLSGKYYSRFYTAPKRDYLPKITAYRGQYMIVDFPAIEKGGRYWPLIERCPLLKKFQDKKVESYVFDCSKI</sequence>
<feature type="transmembrane region" description="Helical" evidence="1">
    <location>
        <begin position="74"/>
        <end position="94"/>
    </location>
</feature>
<keyword evidence="1" id="KW-0812">Transmembrane</keyword>
<name>A0A1F8H7K1_9BACT</name>
<feature type="transmembrane region" description="Helical" evidence="1">
    <location>
        <begin position="389"/>
        <end position="411"/>
    </location>
</feature>
<feature type="transmembrane region" description="Helical" evidence="1">
    <location>
        <begin position="203"/>
        <end position="229"/>
    </location>
</feature>
<keyword evidence="1" id="KW-0472">Membrane</keyword>